<proteinExistence type="predicted"/>
<comment type="caution">
    <text evidence="1">The sequence shown here is derived from an EMBL/GenBank/DDBJ whole genome shotgun (WGS) entry which is preliminary data.</text>
</comment>
<dbReference type="EMBL" id="MHRX01000036">
    <property type="protein sequence ID" value="OHA33075.1"/>
    <property type="molecule type" value="Genomic_DNA"/>
</dbReference>
<protein>
    <submittedName>
        <fullName evidence="1">Uncharacterized protein</fullName>
    </submittedName>
</protein>
<sequence>MKTTSPAIVCLFPNVQPINSVGTGISRGHYTDHYDFITNGTVPLHTVKGAKNLYLVCPNRTIGETEYVELLRAVGKQPCRNAPQYLLGLMAKVPESEMPAELRNKKLVAAEPDNTSSVFVGKYGDPCFLGVDRGVGYRKLSFTKVGGGWAGPWVFLAEDFVH</sequence>
<evidence type="ECO:0000313" key="2">
    <source>
        <dbReference type="Proteomes" id="UP000176221"/>
    </source>
</evidence>
<accession>A0A1G2NAA4</accession>
<organism evidence="1 2">
    <name type="scientific">Candidatus Taylorbacteria bacterium RIFCSPLOWO2_01_FULL_45_15b</name>
    <dbReference type="NCBI Taxonomy" id="1802319"/>
    <lineage>
        <taxon>Bacteria</taxon>
        <taxon>Candidatus Tayloriibacteriota</taxon>
    </lineage>
</organism>
<dbReference type="Proteomes" id="UP000176221">
    <property type="component" value="Unassembled WGS sequence"/>
</dbReference>
<evidence type="ECO:0000313" key="1">
    <source>
        <dbReference type="EMBL" id="OHA33075.1"/>
    </source>
</evidence>
<gene>
    <name evidence="1" type="ORF">A2928_00830</name>
</gene>
<reference evidence="1 2" key="1">
    <citation type="journal article" date="2016" name="Nat. Commun.">
        <title>Thousands of microbial genomes shed light on interconnected biogeochemical processes in an aquifer system.</title>
        <authorList>
            <person name="Anantharaman K."/>
            <person name="Brown C.T."/>
            <person name="Hug L.A."/>
            <person name="Sharon I."/>
            <person name="Castelle C.J."/>
            <person name="Probst A.J."/>
            <person name="Thomas B.C."/>
            <person name="Singh A."/>
            <person name="Wilkins M.J."/>
            <person name="Karaoz U."/>
            <person name="Brodie E.L."/>
            <person name="Williams K.H."/>
            <person name="Hubbard S.S."/>
            <person name="Banfield J.F."/>
        </authorList>
    </citation>
    <scope>NUCLEOTIDE SEQUENCE [LARGE SCALE GENOMIC DNA]</scope>
</reference>
<dbReference type="AlphaFoldDB" id="A0A1G2NAA4"/>
<name>A0A1G2NAA4_9BACT</name>